<accession>A0A0C3PG75</accession>
<dbReference type="HOGENOM" id="CLU_1185391_0_0_1"/>
<keyword evidence="2" id="KW-1185">Reference proteome</keyword>
<protein>
    <submittedName>
        <fullName evidence="1">Uncharacterized protein</fullName>
    </submittedName>
</protein>
<evidence type="ECO:0000313" key="2">
    <source>
        <dbReference type="Proteomes" id="UP000053257"/>
    </source>
</evidence>
<proteinExistence type="predicted"/>
<dbReference type="EMBL" id="KN840565">
    <property type="protein sequence ID" value="KIP04708.1"/>
    <property type="molecule type" value="Genomic_DNA"/>
</dbReference>
<gene>
    <name evidence="1" type="ORF">PHLGIDRAFT_120482</name>
</gene>
<sequence length="234" mass="25390">MAAPVLTDSAARSVSRALPVCEAVTLCDEHSQPWTDTYVRALALAPNVAQMCSLDVDSLCAWNEEHLGSLLGRIGGSLRHLGLQLTTFDDPGGKRSALGPRRRHAADTRAFCASLNLAACRGLAHLSIKFNPAPLMALSWTGFAHVVNTVPYAALRRLSLHLGLPFARTHAARARRRPGALPCAARARAGGLVRCRPGWERWRAGPEADAIRRAFPRVGKKATISFTLAGRWRY</sequence>
<organism evidence="1 2">
    <name type="scientific">Phlebiopsis gigantea (strain 11061_1 CR5-6)</name>
    <name type="common">White-rot fungus</name>
    <name type="synonym">Peniophora gigantea</name>
    <dbReference type="NCBI Taxonomy" id="745531"/>
    <lineage>
        <taxon>Eukaryota</taxon>
        <taxon>Fungi</taxon>
        <taxon>Dikarya</taxon>
        <taxon>Basidiomycota</taxon>
        <taxon>Agaricomycotina</taxon>
        <taxon>Agaricomycetes</taxon>
        <taxon>Polyporales</taxon>
        <taxon>Phanerochaetaceae</taxon>
        <taxon>Phlebiopsis</taxon>
    </lineage>
</organism>
<dbReference type="Proteomes" id="UP000053257">
    <property type="component" value="Unassembled WGS sequence"/>
</dbReference>
<name>A0A0C3PG75_PHLG1</name>
<evidence type="ECO:0000313" key="1">
    <source>
        <dbReference type="EMBL" id="KIP04708.1"/>
    </source>
</evidence>
<dbReference type="AlphaFoldDB" id="A0A0C3PG75"/>
<reference evidence="1 2" key="1">
    <citation type="journal article" date="2014" name="PLoS Genet.">
        <title>Analysis of the Phlebiopsis gigantea genome, transcriptome and secretome provides insight into its pioneer colonization strategies of wood.</title>
        <authorList>
            <person name="Hori C."/>
            <person name="Ishida T."/>
            <person name="Igarashi K."/>
            <person name="Samejima M."/>
            <person name="Suzuki H."/>
            <person name="Master E."/>
            <person name="Ferreira P."/>
            <person name="Ruiz-Duenas F.J."/>
            <person name="Held B."/>
            <person name="Canessa P."/>
            <person name="Larrondo L.F."/>
            <person name="Schmoll M."/>
            <person name="Druzhinina I.S."/>
            <person name="Kubicek C.P."/>
            <person name="Gaskell J.A."/>
            <person name="Kersten P."/>
            <person name="St John F."/>
            <person name="Glasner J."/>
            <person name="Sabat G."/>
            <person name="Splinter BonDurant S."/>
            <person name="Syed K."/>
            <person name="Yadav J."/>
            <person name="Mgbeahuruike A.C."/>
            <person name="Kovalchuk A."/>
            <person name="Asiegbu F.O."/>
            <person name="Lackner G."/>
            <person name="Hoffmeister D."/>
            <person name="Rencoret J."/>
            <person name="Gutierrez A."/>
            <person name="Sun H."/>
            <person name="Lindquist E."/>
            <person name="Barry K."/>
            <person name="Riley R."/>
            <person name="Grigoriev I.V."/>
            <person name="Henrissat B."/>
            <person name="Kues U."/>
            <person name="Berka R.M."/>
            <person name="Martinez A.T."/>
            <person name="Covert S.F."/>
            <person name="Blanchette R.A."/>
            <person name="Cullen D."/>
        </authorList>
    </citation>
    <scope>NUCLEOTIDE SEQUENCE [LARGE SCALE GENOMIC DNA]</scope>
    <source>
        <strain evidence="1 2">11061_1 CR5-6</strain>
    </source>
</reference>